<reference evidence="1 2" key="1">
    <citation type="submission" date="2016-07" db="EMBL/GenBank/DDBJ databases">
        <title>Pervasive Adenine N6-methylation of Active Genes in Fungi.</title>
        <authorList>
            <consortium name="DOE Joint Genome Institute"/>
            <person name="Mondo S.J."/>
            <person name="Dannebaum R.O."/>
            <person name="Kuo R.C."/>
            <person name="Labutti K."/>
            <person name="Haridas S."/>
            <person name="Kuo A."/>
            <person name="Salamov A."/>
            <person name="Ahrendt S.R."/>
            <person name="Lipzen A."/>
            <person name="Sullivan W."/>
            <person name="Andreopoulos W.B."/>
            <person name="Clum A."/>
            <person name="Lindquist E."/>
            <person name="Daum C."/>
            <person name="Ramamoorthy G.K."/>
            <person name="Gryganskyi A."/>
            <person name="Culley D."/>
            <person name="Magnuson J.K."/>
            <person name="James T.Y."/>
            <person name="O'Malley M.A."/>
            <person name="Stajich J.E."/>
            <person name="Spatafora J.W."/>
            <person name="Visel A."/>
            <person name="Grigoriev I.V."/>
        </authorList>
    </citation>
    <scope>NUCLEOTIDE SEQUENCE [LARGE SCALE GENOMIC DNA]</scope>
    <source>
        <strain evidence="1 2">PL171</strain>
    </source>
</reference>
<gene>
    <name evidence="1" type="ORF">BCR44DRAFT_73274</name>
</gene>
<dbReference type="PANTHER" id="PTHR46586:SF3">
    <property type="entry name" value="ANKYRIN REPEAT-CONTAINING PROTEIN"/>
    <property type="match status" value="1"/>
</dbReference>
<dbReference type="Gene3D" id="1.25.40.20">
    <property type="entry name" value="Ankyrin repeat-containing domain"/>
    <property type="match status" value="1"/>
</dbReference>
<dbReference type="InterPro" id="IPR036770">
    <property type="entry name" value="Ankyrin_rpt-contain_sf"/>
</dbReference>
<evidence type="ECO:0000313" key="1">
    <source>
        <dbReference type="EMBL" id="ORZ36472.1"/>
    </source>
</evidence>
<dbReference type="Proteomes" id="UP000193411">
    <property type="component" value="Unassembled WGS sequence"/>
</dbReference>
<comment type="caution">
    <text evidence="1">The sequence shown here is derived from an EMBL/GenBank/DDBJ whole genome shotgun (WGS) entry which is preliminary data.</text>
</comment>
<dbReference type="SUPFAM" id="SSF48403">
    <property type="entry name" value="Ankyrin repeat"/>
    <property type="match status" value="1"/>
</dbReference>
<proteinExistence type="predicted"/>
<evidence type="ECO:0000313" key="2">
    <source>
        <dbReference type="Proteomes" id="UP000193411"/>
    </source>
</evidence>
<name>A0A1Y2HTK0_9FUNG</name>
<accession>A0A1Y2HTK0</accession>
<organism evidence="1 2">
    <name type="scientific">Catenaria anguillulae PL171</name>
    <dbReference type="NCBI Taxonomy" id="765915"/>
    <lineage>
        <taxon>Eukaryota</taxon>
        <taxon>Fungi</taxon>
        <taxon>Fungi incertae sedis</taxon>
        <taxon>Blastocladiomycota</taxon>
        <taxon>Blastocladiomycetes</taxon>
        <taxon>Blastocladiales</taxon>
        <taxon>Catenariaceae</taxon>
        <taxon>Catenaria</taxon>
    </lineage>
</organism>
<dbReference type="InterPro" id="IPR052050">
    <property type="entry name" value="SecEffector_AnkRepeat"/>
</dbReference>
<dbReference type="EMBL" id="MCFL01000017">
    <property type="protein sequence ID" value="ORZ36472.1"/>
    <property type="molecule type" value="Genomic_DNA"/>
</dbReference>
<dbReference type="AlphaFoldDB" id="A0A1Y2HTK0"/>
<evidence type="ECO:0008006" key="3">
    <source>
        <dbReference type="Google" id="ProtNLM"/>
    </source>
</evidence>
<keyword evidence="2" id="KW-1185">Reference proteome</keyword>
<sequence length="417" mass="46782">MFTLAGQAHRRLSAVSAFWKRRPAIIVLRHAARSTTQRPPPALPISVIEQVLAITPNIHTQLVQRRHNGISSLVTRFTSRTTPLNQQELVALLRVLPHRLVPQAVQSVLVQCSGPTFDRSHKSDLVLALINWLAKQMPIDRGDDLHLAARFYSGRIVKPLLGRGEGLFFELRVAEAAFASGNIDFLNWLKLAGLDFDSVSPEALAAAAANGHVALRDWIEWPSTVLEWFHNHVDDADAWGSFRYDVVSSACESGHVDIPNWLMEAFGPHQQPGFNWSMVWHSASRGGHVRILQWASKARILLPQQDTSGSCVDASAEHGHGAVLDWWIMNQGAMTYTWWSKCAAYKCFVCGKPTDIDNNRNGMYDERLAGSLDILEVHGVFEDLSQEQVDDIIEQAIQYGKLEAVEWWECYLADHLM</sequence>
<dbReference type="PANTHER" id="PTHR46586">
    <property type="entry name" value="ANKYRIN REPEAT-CONTAINING PROTEIN"/>
    <property type="match status" value="1"/>
</dbReference>
<protein>
    <recommendedName>
        <fullName evidence="3">Ankyrin repeat-containing domain protein</fullName>
    </recommendedName>
</protein>